<reference evidence="2 3" key="1">
    <citation type="submission" date="2020-03" db="EMBL/GenBank/DDBJ databases">
        <title>Propioniciclava sp. nov., isolated from Hydrophilus acuminatus.</title>
        <authorList>
            <person name="Hyun D.-W."/>
            <person name="Bae J.-W."/>
        </authorList>
    </citation>
    <scope>NUCLEOTIDE SEQUENCE [LARGE SCALE GENOMIC DNA]</scope>
    <source>
        <strain evidence="2 3">HDW11</strain>
    </source>
</reference>
<dbReference type="RefSeq" id="WP_166233777.1">
    <property type="nucleotide sequence ID" value="NZ_CP049865.1"/>
</dbReference>
<evidence type="ECO:0000313" key="3">
    <source>
        <dbReference type="Proteomes" id="UP000501058"/>
    </source>
</evidence>
<proteinExistence type="predicted"/>
<dbReference type="EMBL" id="CP049865">
    <property type="protein sequence ID" value="QIK72704.1"/>
    <property type="molecule type" value="Genomic_DNA"/>
</dbReference>
<name>A0A6G7Y732_9ACTN</name>
<evidence type="ECO:0000313" key="2">
    <source>
        <dbReference type="EMBL" id="QIK72704.1"/>
    </source>
</evidence>
<protein>
    <submittedName>
        <fullName evidence="2">Uncharacterized protein</fullName>
    </submittedName>
</protein>
<feature type="region of interest" description="Disordered" evidence="1">
    <location>
        <begin position="1"/>
        <end position="22"/>
    </location>
</feature>
<evidence type="ECO:0000256" key="1">
    <source>
        <dbReference type="SAM" id="MobiDB-lite"/>
    </source>
</evidence>
<gene>
    <name evidence="2" type="ORF">G7070_11010</name>
</gene>
<dbReference type="KEGG" id="prv:G7070_11010"/>
<accession>A0A6G7Y732</accession>
<dbReference type="Proteomes" id="UP000501058">
    <property type="component" value="Chromosome"/>
</dbReference>
<dbReference type="AlphaFoldDB" id="A0A6G7Y732"/>
<organism evidence="2 3">
    <name type="scientific">Propioniciclava coleopterorum</name>
    <dbReference type="NCBI Taxonomy" id="2714937"/>
    <lineage>
        <taxon>Bacteria</taxon>
        <taxon>Bacillati</taxon>
        <taxon>Actinomycetota</taxon>
        <taxon>Actinomycetes</taxon>
        <taxon>Propionibacteriales</taxon>
        <taxon>Propionibacteriaceae</taxon>
        <taxon>Propioniciclava</taxon>
    </lineage>
</organism>
<keyword evidence="3" id="KW-1185">Reference proteome</keyword>
<sequence>MPHALRQEPCQSRCDWSPTGEERDGDLVFACSGCTSEWVRTEGWTPRNLDGSIAAAITAELARS</sequence>